<reference evidence="2" key="1">
    <citation type="journal article" date="2014" name="Front. Microbiol.">
        <title>High frequency of phylogenetically diverse reductive dehalogenase-homologous genes in deep subseafloor sedimentary metagenomes.</title>
        <authorList>
            <person name="Kawai M."/>
            <person name="Futagami T."/>
            <person name="Toyoda A."/>
            <person name="Takaki Y."/>
            <person name="Nishi S."/>
            <person name="Hori S."/>
            <person name="Arai W."/>
            <person name="Tsubouchi T."/>
            <person name="Morono Y."/>
            <person name="Uchiyama I."/>
            <person name="Ito T."/>
            <person name="Fujiyama A."/>
            <person name="Inagaki F."/>
            <person name="Takami H."/>
        </authorList>
    </citation>
    <scope>NUCLEOTIDE SEQUENCE</scope>
    <source>
        <strain evidence="2">Expedition CK06-06</strain>
    </source>
</reference>
<dbReference type="Pfam" id="PF01041">
    <property type="entry name" value="DegT_DnrJ_EryC1"/>
    <property type="match status" value="1"/>
</dbReference>
<dbReference type="FunFam" id="3.40.640.10:FF:000089">
    <property type="entry name" value="Aminotransferase, DegT/DnrJ/EryC1/StrS family"/>
    <property type="match status" value="1"/>
</dbReference>
<dbReference type="InterPro" id="IPR015421">
    <property type="entry name" value="PyrdxlP-dep_Trfase_major"/>
</dbReference>
<evidence type="ECO:0000256" key="1">
    <source>
        <dbReference type="ARBA" id="ARBA00022898"/>
    </source>
</evidence>
<name>X1K4L7_9ZZZZ</name>
<dbReference type="AlphaFoldDB" id="X1K4L7"/>
<dbReference type="CDD" id="cd00616">
    <property type="entry name" value="AHBA_syn"/>
    <property type="match status" value="1"/>
</dbReference>
<evidence type="ECO:0000313" key="2">
    <source>
        <dbReference type="EMBL" id="GAH85224.1"/>
    </source>
</evidence>
<dbReference type="EMBL" id="BARU01035856">
    <property type="protein sequence ID" value="GAH85224.1"/>
    <property type="molecule type" value="Genomic_DNA"/>
</dbReference>
<dbReference type="GO" id="GO:0008483">
    <property type="term" value="F:transaminase activity"/>
    <property type="evidence" value="ECO:0007669"/>
    <property type="project" value="TreeGrafter"/>
</dbReference>
<proteinExistence type="predicted"/>
<comment type="caution">
    <text evidence="2">The sequence shown here is derived from an EMBL/GenBank/DDBJ whole genome shotgun (WGS) entry which is preliminary data.</text>
</comment>
<protein>
    <recommendedName>
        <fullName evidence="3">Aminotransferase class I/classII domain-containing protein</fullName>
    </recommendedName>
</protein>
<organism evidence="2">
    <name type="scientific">marine sediment metagenome</name>
    <dbReference type="NCBI Taxonomy" id="412755"/>
    <lineage>
        <taxon>unclassified sequences</taxon>
        <taxon>metagenomes</taxon>
        <taxon>ecological metagenomes</taxon>
    </lineage>
</organism>
<dbReference type="GO" id="GO:0030170">
    <property type="term" value="F:pyridoxal phosphate binding"/>
    <property type="evidence" value="ECO:0007669"/>
    <property type="project" value="UniProtKB-ARBA"/>
</dbReference>
<dbReference type="PANTHER" id="PTHR30244:SF36">
    <property type="entry name" value="3-OXO-GLUCOSE-6-PHOSPHATE:GLUTAMATE AMINOTRANSFERASE"/>
    <property type="match status" value="1"/>
</dbReference>
<accession>X1K4L7</accession>
<feature type="non-terminal residue" evidence="2">
    <location>
        <position position="1"/>
    </location>
</feature>
<keyword evidence="1" id="KW-0663">Pyridoxal phosphate</keyword>
<dbReference type="GO" id="GO:0000271">
    <property type="term" value="P:polysaccharide biosynthetic process"/>
    <property type="evidence" value="ECO:0007669"/>
    <property type="project" value="TreeGrafter"/>
</dbReference>
<evidence type="ECO:0008006" key="3">
    <source>
        <dbReference type="Google" id="ProtNLM"/>
    </source>
</evidence>
<dbReference type="InterPro" id="IPR015424">
    <property type="entry name" value="PyrdxlP-dep_Trfase"/>
</dbReference>
<feature type="non-terminal residue" evidence="2">
    <location>
        <position position="253"/>
    </location>
</feature>
<dbReference type="InterPro" id="IPR000653">
    <property type="entry name" value="DegT/StrS_aminotransferase"/>
</dbReference>
<dbReference type="Gene3D" id="3.40.640.10">
    <property type="entry name" value="Type I PLP-dependent aspartate aminotransferase-like (Major domain)"/>
    <property type="match status" value="1"/>
</dbReference>
<dbReference type="PANTHER" id="PTHR30244">
    <property type="entry name" value="TRANSAMINASE"/>
    <property type="match status" value="1"/>
</dbReference>
<sequence length="253" mass="28182">VPFFDLKRQYEDIKDKIGFAISEVLESGWFVAGPFVQKFEEEFAKFCGAKHAIGVTSGTTAVYLALKALDIGSDDEVITSAHTFIATAEAISLTGARPVFIDIDKETYNIDPEKIRDFIEEKCRWERKTKSLIDISSKRRVKAILPVHLYGQMADMDPIMEIAQKFGLYVAEDAAQAHGALYNNGEFRKAGSIGNIAAFSFYPSKNLGAYGNGGAVVTNDEGLAEKVRMLINHGQKEKYYHDLLGWNFKMNGF</sequence>
<gene>
    <name evidence="2" type="ORF">S03H2_56070</name>
</gene>
<dbReference type="SUPFAM" id="SSF53383">
    <property type="entry name" value="PLP-dependent transferases"/>
    <property type="match status" value="1"/>
</dbReference>